<gene>
    <name evidence="1" type="ORF">OS242_14700</name>
</gene>
<proteinExistence type="predicted"/>
<evidence type="ECO:0000313" key="2">
    <source>
        <dbReference type="Proteomes" id="UP001208017"/>
    </source>
</evidence>
<dbReference type="RefSeq" id="WP_267152445.1">
    <property type="nucleotide sequence ID" value="NZ_JAPMLT010000009.1"/>
</dbReference>
<comment type="caution">
    <text evidence="1">The sequence shown here is derived from an EMBL/GenBank/DDBJ whole genome shotgun (WGS) entry which is preliminary data.</text>
</comment>
<dbReference type="EMBL" id="JAPMLT010000009">
    <property type="protein sequence ID" value="MCX7571199.1"/>
    <property type="molecule type" value="Genomic_DNA"/>
</dbReference>
<sequence length="178" mass="19772">MTLTFHDLDEQTRHLMVEELELDQSAGRLYLSPRLNEDGLGRFPTLLKEAMLTGDAALLASKILQERLLSDLEPRKHKSGGVQMVRVSYNAHEMLAEGEFNKFYVRALCRRALGETGAKLRIYRAKPVTQPRHDSLEKIGQIIDPVELLADLRGNLGVDAALKAPSGPNSGLSVELVK</sequence>
<dbReference type="Proteomes" id="UP001208017">
    <property type="component" value="Unassembled WGS sequence"/>
</dbReference>
<protein>
    <recommendedName>
        <fullName evidence="3">DUF2344 domain-containing protein</fullName>
    </recommendedName>
</protein>
<name>A0ABT3X2S9_9BACL</name>
<keyword evidence="2" id="KW-1185">Reference proteome</keyword>
<evidence type="ECO:0000313" key="1">
    <source>
        <dbReference type="EMBL" id="MCX7571199.1"/>
    </source>
</evidence>
<organism evidence="1 2">
    <name type="scientific">Tumebacillus lacus</name>
    <dbReference type="NCBI Taxonomy" id="2995335"/>
    <lineage>
        <taxon>Bacteria</taxon>
        <taxon>Bacillati</taxon>
        <taxon>Bacillota</taxon>
        <taxon>Bacilli</taxon>
        <taxon>Bacillales</taxon>
        <taxon>Alicyclobacillaceae</taxon>
        <taxon>Tumebacillus</taxon>
    </lineage>
</organism>
<accession>A0ABT3X2S9</accession>
<evidence type="ECO:0008006" key="3">
    <source>
        <dbReference type="Google" id="ProtNLM"/>
    </source>
</evidence>
<reference evidence="1 2" key="1">
    <citation type="submission" date="2022-11" db="EMBL/GenBank/DDBJ databases">
        <title>Study of microbial diversity in lake waters.</title>
        <authorList>
            <person name="Zhang J."/>
        </authorList>
    </citation>
    <scope>NUCLEOTIDE SEQUENCE [LARGE SCALE GENOMIC DNA]</scope>
    <source>
        <strain evidence="1 2">DT12</strain>
    </source>
</reference>